<comment type="caution">
    <text evidence="2">The sequence shown here is derived from an EMBL/GenBank/DDBJ whole genome shotgun (WGS) entry which is preliminary data.</text>
</comment>
<accession>A0ABW4IPL2</accession>
<feature type="region of interest" description="Disordered" evidence="1">
    <location>
        <begin position="1"/>
        <end position="73"/>
    </location>
</feature>
<gene>
    <name evidence="2" type="ORF">ACFSL4_07785</name>
</gene>
<proteinExistence type="predicted"/>
<protein>
    <submittedName>
        <fullName evidence="2">Uncharacterized protein</fullName>
    </submittedName>
</protein>
<sequence length="143" mass="15151">MNPRPHPPLKSITTTPTRPSAAEPAAPRPAVGEPKGAARKGVQTALRSNRFRADDARHGTDDPTPDRPGIRIYAPPVYRHHYDGARWSKRYGDTPTAAYACTCGQTGTATGPEAVAALAAEYAAHKHFCTGKPAEPTEGRAAA</sequence>
<name>A0ABW4IPL2_9ACTN</name>
<evidence type="ECO:0000313" key="3">
    <source>
        <dbReference type="Proteomes" id="UP001597261"/>
    </source>
</evidence>
<feature type="compositionally biased region" description="Basic and acidic residues" evidence="1">
    <location>
        <begin position="51"/>
        <end position="69"/>
    </location>
</feature>
<evidence type="ECO:0000313" key="2">
    <source>
        <dbReference type="EMBL" id="MFD1658120.1"/>
    </source>
</evidence>
<keyword evidence="3" id="KW-1185">Reference proteome</keyword>
<dbReference type="Proteomes" id="UP001597261">
    <property type="component" value="Unassembled WGS sequence"/>
</dbReference>
<dbReference type="RefSeq" id="WP_381079925.1">
    <property type="nucleotide sequence ID" value="NZ_JBHUDX010000019.1"/>
</dbReference>
<feature type="compositionally biased region" description="Low complexity" evidence="1">
    <location>
        <begin position="13"/>
        <end position="30"/>
    </location>
</feature>
<dbReference type="EMBL" id="JBHUDX010000019">
    <property type="protein sequence ID" value="MFD1658120.1"/>
    <property type="molecule type" value="Genomic_DNA"/>
</dbReference>
<evidence type="ECO:0000256" key="1">
    <source>
        <dbReference type="SAM" id="MobiDB-lite"/>
    </source>
</evidence>
<organism evidence="2 3">
    <name type="scientific">Streptomyces caeni</name>
    <dbReference type="NCBI Taxonomy" id="2307231"/>
    <lineage>
        <taxon>Bacteria</taxon>
        <taxon>Bacillati</taxon>
        <taxon>Actinomycetota</taxon>
        <taxon>Actinomycetes</taxon>
        <taxon>Kitasatosporales</taxon>
        <taxon>Streptomycetaceae</taxon>
        <taxon>Streptomyces</taxon>
    </lineage>
</organism>
<reference evidence="3" key="1">
    <citation type="journal article" date="2019" name="Int. J. Syst. Evol. Microbiol.">
        <title>The Global Catalogue of Microorganisms (GCM) 10K type strain sequencing project: providing services to taxonomists for standard genome sequencing and annotation.</title>
        <authorList>
            <consortium name="The Broad Institute Genomics Platform"/>
            <consortium name="The Broad Institute Genome Sequencing Center for Infectious Disease"/>
            <person name="Wu L."/>
            <person name="Ma J."/>
        </authorList>
    </citation>
    <scope>NUCLEOTIDE SEQUENCE [LARGE SCALE GENOMIC DNA]</scope>
    <source>
        <strain evidence="3">CGMCC 1.12470</strain>
    </source>
</reference>